<gene>
    <name evidence="1" type="ORF">GCM10022419_101970</name>
</gene>
<dbReference type="Proteomes" id="UP001500630">
    <property type="component" value="Unassembled WGS sequence"/>
</dbReference>
<organism evidence="1 2">
    <name type="scientific">Nonomuraea rosea</name>
    <dbReference type="NCBI Taxonomy" id="638574"/>
    <lineage>
        <taxon>Bacteria</taxon>
        <taxon>Bacillati</taxon>
        <taxon>Actinomycetota</taxon>
        <taxon>Actinomycetes</taxon>
        <taxon>Streptosporangiales</taxon>
        <taxon>Streptosporangiaceae</taxon>
        <taxon>Nonomuraea</taxon>
    </lineage>
</organism>
<dbReference type="RefSeq" id="WP_345573263.1">
    <property type="nucleotide sequence ID" value="NZ_BAABDQ010000036.1"/>
</dbReference>
<protein>
    <submittedName>
        <fullName evidence="1">Uncharacterized protein</fullName>
    </submittedName>
</protein>
<evidence type="ECO:0000313" key="2">
    <source>
        <dbReference type="Proteomes" id="UP001500630"/>
    </source>
</evidence>
<sequence>MSVTARSDVHVSHHQLLVVEQDGLHTRPSDVPNGLTAAGPGAAVILTGIHSGVVDVTVRLAAAAPARDTEGWDEVEEVELISFTGETTLIGLLSDRPELPNLTPQGPGRYGMRVQVRGRDIDPCAVPHVPFEFYLVTVWPIDVGPEACARLGIGVAEELGLPDKVSAMRQWALEHGGPQQERGRVSRQVRPLLPPVPLRAMAMADGHRLRIVNPYQDTAAVPPLPGGLVAAAPDSVAIRTVKRRGVVGVHVRWELAGPRSPMSGWEEVEEIEFVTTTGVMHFPGASAERRPNLTFQGAGRYGLRVHGRARPREPLGNRPRESYLLVIWPITLGPDASG</sequence>
<reference evidence="2" key="1">
    <citation type="journal article" date="2019" name="Int. J. Syst. Evol. Microbiol.">
        <title>The Global Catalogue of Microorganisms (GCM) 10K type strain sequencing project: providing services to taxonomists for standard genome sequencing and annotation.</title>
        <authorList>
            <consortium name="The Broad Institute Genomics Platform"/>
            <consortium name="The Broad Institute Genome Sequencing Center for Infectious Disease"/>
            <person name="Wu L."/>
            <person name="Ma J."/>
        </authorList>
    </citation>
    <scope>NUCLEOTIDE SEQUENCE [LARGE SCALE GENOMIC DNA]</scope>
    <source>
        <strain evidence="2">JCM 17326</strain>
    </source>
</reference>
<accession>A0ABP6ZCD9</accession>
<proteinExistence type="predicted"/>
<keyword evidence="2" id="KW-1185">Reference proteome</keyword>
<name>A0ABP6ZCD9_9ACTN</name>
<evidence type="ECO:0000313" key="1">
    <source>
        <dbReference type="EMBL" id="GAA3601350.1"/>
    </source>
</evidence>
<comment type="caution">
    <text evidence="1">The sequence shown here is derived from an EMBL/GenBank/DDBJ whole genome shotgun (WGS) entry which is preliminary data.</text>
</comment>
<dbReference type="EMBL" id="BAABDQ010000036">
    <property type="protein sequence ID" value="GAA3601350.1"/>
    <property type="molecule type" value="Genomic_DNA"/>
</dbReference>